<feature type="compositionally biased region" description="Basic and acidic residues" evidence="1">
    <location>
        <begin position="12"/>
        <end position="21"/>
    </location>
</feature>
<dbReference type="AlphaFoldDB" id="A0A6G1BK60"/>
<dbReference type="SMART" id="SM01054">
    <property type="entry name" value="CaM_binding"/>
    <property type="match status" value="1"/>
</dbReference>
<feature type="region of interest" description="Disordered" evidence="1">
    <location>
        <begin position="1"/>
        <end position="116"/>
    </location>
</feature>
<feature type="compositionally biased region" description="Basic and acidic residues" evidence="1">
    <location>
        <begin position="101"/>
        <end position="112"/>
    </location>
</feature>
<evidence type="ECO:0000313" key="4">
    <source>
        <dbReference type="Proteomes" id="UP000479710"/>
    </source>
</evidence>
<keyword evidence="4" id="KW-1185">Reference proteome</keyword>
<comment type="caution">
    <text evidence="3">The sequence shown here is derived from an EMBL/GenBank/DDBJ whole genome shotgun (WGS) entry which is preliminary data.</text>
</comment>
<name>A0A6G1BK60_9ORYZ</name>
<dbReference type="Proteomes" id="UP000479710">
    <property type="component" value="Unassembled WGS sequence"/>
</dbReference>
<dbReference type="PANTHER" id="PTHR33349:SF6">
    <property type="entry name" value="EXPRESSED PROTEIN"/>
    <property type="match status" value="1"/>
</dbReference>
<feature type="region of interest" description="Disordered" evidence="1">
    <location>
        <begin position="145"/>
        <end position="281"/>
    </location>
</feature>
<feature type="compositionally biased region" description="Polar residues" evidence="1">
    <location>
        <begin position="224"/>
        <end position="235"/>
    </location>
</feature>
<dbReference type="Pfam" id="PF07839">
    <property type="entry name" value="CaM_binding"/>
    <property type="match status" value="1"/>
</dbReference>
<feature type="domain" description="Calmodulin-binding" evidence="2">
    <location>
        <begin position="259"/>
        <end position="377"/>
    </location>
</feature>
<reference evidence="3 4" key="1">
    <citation type="submission" date="2019-11" db="EMBL/GenBank/DDBJ databases">
        <title>Whole genome sequence of Oryza granulata.</title>
        <authorList>
            <person name="Li W."/>
        </authorList>
    </citation>
    <scope>NUCLEOTIDE SEQUENCE [LARGE SCALE GENOMIC DNA]</scope>
    <source>
        <strain evidence="4">cv. Menghai</strain>
        <tissue evidence="3">Leaf</tissue>
    </source>
</reference>
<dbReference type="PANTHER" id="PTHR33349">
    <property type="entry name" value="EMB|CAB62594.1"/>
    <property type="match status" value="1"/>
</dbReference>
<evidence type="ECO:0000313" key="3">
    <source>
        <dbReference type="EMBL" id="KAF0888286.1"/>
    </source>
</evidence>
<feature type="compositionally biased region" description="Basic residues" evidence="1">
    <location>
        <begin position="168"/>
        <end position="181"/>
    </location>
</feature>
<dbReference type="GO" id="GO:0005516">
    <property type="term" value="F:calmodulin binding"/>
    <property type="evidence" value="ECO:0007669"/>
    <property type="project" value="InterPro"/>
</dbReference>
<dbReference type="OrthoDB" id="766386at2759"/>
<dbReference type="InterPro" id="IPR012417">
    <property type="entry name" value="CaM-bd_dom_pln"/>
</dbReference>
<feature type="compositionally biased region" description="Low complexity" evidence="1">
    <location>
        <begin position="87"/>
        <end position="96"/>
    </location>
</feature>
<accession>A0A6G1BK60</accession>
<gene>
    <name evidence="3" type="ORF">E2562_013730</name>
</gene>
<sequence length="381" mass="40582">MGETTVAAGSSDGRRPRRSGDAKAAAGAVPGYLRPSVGSCHHVCKYGGAHPFEEREPRRPAQPMPRKQQQQPQPPATEIDQRTTPPAVALAKLRSASSRRRVGDLTKPEKPRKPAVAAAAFVVDDDTGKKDAGAVVWKDIVAYESSPQPPEKTTIAGGDVKKYVSVTKGKKSTKSSSHGKAKIITEQTDDIAANNKPADGSVKKKKLIKSVGSKLTGKPPPSPELQSGETATPPSDKNKKMIKNSRTKSASRSSTSFKVIRSKSSRTAAAPPPEEQDPAPAATRLRFFRRSDVGGSSSSGNGVQLRIRSLRRRGSIGGGSTMAGFVVPAVALRHQKTLEKKSRRLYNSVIEETAGKLVKARKSRVMALVGAFESLISKIGK</sequence>
<organism evidence="3 4">
    <name type="scientific">Oryza meyeriana var. granulata</name>
    <dbReference type="NCBI Taxonomy" id="110450"/>
    <lineage>
        <taxon>Eukaryota</taxon>
        <taxon>Viridiplantae</taxon>
        <taxon>Streptophyta</taxon>
        <taxon>Embryophyta</taxon>
        <taxon>Tracheophyta</taxon>
        <taxon>Spermatophyta</taxon>
        <taxon>Magnoliopsida</taxon>
        <taxon>Liliopsida</taxon>
        <taxon>Poales</taxon>
        <taxon>Poaceae</taxon>
        <taxon>BOP clade</taxon>
        <taxon>Oryzoideae</taxon>
        <taxon>Oryzeae</taxon>
        <taxon>Oryzinae</taxon>
        <taxon>Oryza</taxon>
        <taxon>Oryza meyeriana</taxon>
    </lineage>
</organism>
<evidence type="ECO:0000259" key="2">
    <source>
        <dbReference type="SMART" id="SM01054"/>
    </source>
</evidence>
<evidence type="ECO:0000256" key="1">
    <source>
        <dbReference type="SAM" id="MobiDB-lite"/>
    </source>
</evidence>
<proteinExistence type="predicted"/>
<protein>
    <recommendedName>
        <fullName evidence="2">Calmodulin-binding domain-containing protein</fullName>
    </recommendedName>
</protein>
<dbReference type="EMBL" id="SPHZ02000012">
    <property type="protein sequence ID" value="KAF0888286.1"/>
    <property type="molecule type" value="Genomic_DNA"/>
</dbReference>
<feature type="compositionally biased region" description="Low complexity" evidence="1">
    <location>
        <begin position="247"/>
        <end position="256"/>
    </location>
</feature>